<keyword evidence="3" id="KW-1185">Reference proteome</keyword>
<feature type="compositionally biased region" description="Basic and acidic residues" evidence="1">
    <location>
        <begin position="125"/>
        <end position="136"/>
    </location>
</feature>
<organism evidence="2 3">
    <name type="scientific">Deinobacterium chartae</name>
    <dbReference type="NCBI Taxonomy" id="521158"/>
    <lineage>
        <taxon>Bacteria</taxon>
        <taxon>Thermotogati</taxon>
        <taxon>Deinococcota</taxon>
        <taxon>Deinococci</taxon>
        <taxon>Deinococcales</taxon>
        <taxon>Deinococcaceae</taxon>
        <taxon>Deinobacterium</taxon>
    </lineage>
</organism>
<evidence type="ECO:0000313" key="3">
    <source>
        <dbReference type="Proteomes" id="UP000569951"/>
    </source>
</evidence>
<evidence type="ECO:0000256" key="1">
    <source>
        <dbReference type="SAM" id="MobiDB-lite"/>
    </source>
</evidence>
<evidence type="ECO:0000313" key="2">
    <source>
        <dbReference type="EMBL" id="MBB6098925.1"/>
    </source>
</evidence>
<reference evidence="2 3" key="1">
    <citation type="submission" date="2020-08" db="EMBL/GenBank/DDBJ databases">
        <title>Genomic Encyclopedia of Type Strains, Phase IV (KMG-IV): sequencing the most valuable type-strain genomes for metagenomic binning, comparative biology and taxonomic classification.</title>
        <authorList>
            <person name="Goeker M."/>
        </authorList>
    </citation>
    <scope>NUCLEOTIDE SEQUENCE [LARGE SCALE GENOMIC DNA]</scope>
    <source>
        <strain evidence="2 3">DSM 21458</strain>
    </source>
</reference>
<proteinExistence type="predicted"/>
<dbReference type="RefSeq" id="WP_183987674.1">
    <property type="nucleotide sequence ID" value="NZ_JACHHG010000008.1"/>
</dbReference>
<protein>
    <submittedName>
        <fullName evidence="2">Uncharacterized protein</fullName>
    </submittedName>
</protein>
<sequence>MSKARYKDIDFSIPSSVREAARKGLELRQEHGRGGSYGDEATARILTTHRRVNARKARHIAQYFLRHAAVGHSGSGPGDEAPSNAYIAWLLWGGDPGRSWSEALVRQLDQADRAAGVNSARKIPSRTERPRRGDGRRAKRKAQR</sequence>
<dbReference type="EMBL" id="JACHHG010000008">
    <property type="protein sequence ID" value="MBB6098925.1"/>
    <property type="molecule type" value="Genomic_DNA"/>
</dbReference>
<gene>
    <name evidence="2" type="ORF">HNR42_002360</name>
</gene>
<accession>A0A841I4W4</accession>
<feature type="region of interest" description="Disordered" evidence="1">
    <location>
        <begin position="111"/>
        <end position="144"/>
    </location>
</feature>
<dbReference type="AlphaFoldDB" id="A0A841I4W4"/>
<comment type="caution">
    <text evidence="2">The sequence shown here is derived from an EMBL/GenBank/DDBJ whole genome shotgun (WGS) entry which is preliminary data.</text>
</comment>
<name>A0A841I4W4_9DEIO</name>
<dbReference type="Proteomes" id="UP000569951">
    <property type="component" value="Unassembled WGS sequence"/>
</dbReference>